<protein>
    <submittedName>
        <fullName evidence="1">Uncharacterized protein</fullName>
    </submittedName>
</protein>
<organism evidence="1 2">
    <name type="scientific">Sphingomonas limnosediminicola</name>
    <dbReference type="NCBI Taxonomy" id="940133"/>
    <lineage>
        <taxon>Bacteria</taxon>
        <taxon>Pseudomonadati</taxon>
        <taxon>Pseudomonadota</taxon>
        <taxon>Alphaproteobacteria</taxon>
        <taxon>Sphingomonadales</taxon>
        <taxon>Sphingomonadaceae</taxon>
        <taxon>Sphingomonas</taxon>
    </lineage>
</organism>
<dbReference type="EMBL" id="BAABBM010000001">
    <property type="protein sequence ID" value="GAA3894914.1"/>
    <property type="molecule type" value="Genomic_DNA"/>
</dbReference>
<reference evidence="2" key="1">
    <citation type="journal article" date="2019" name="Int. J. Syst. Evol. Microbiol.">
        <title>The Global Catalogue of Microorganisms (GCM) 10K type strain sequencing project: providing services to taxonomists for standard genome sequencing and annotation.</title>
        <authorList>
            <consortium name="The Broad Institute Genomics Platform"/>
            <consortium name="The Broad Institute Genome Sequencing Center for Infectious Disease"/>
            <person name="Wu L."/>
            <person name="Ma J."/>
        </authorList>
    </citation>
    <scope>NUCLEOTIDE SEQUENCE [LARGE SCALE GENOMIC DNA]</scope>
    <source>
        <strain evidence="2">JCM 17543</strain>
    </source>
</reference>
<evidence type="ECO:0000313" key="2">
    <source>
        <dbReference type="Proteomes" id="UP001500827"/>
    </source>
</evidence>
<accession>A0ABP7L4M6</accession>
<sequence length="86" mass="9520">MFRIVSMNQDNEDPTLTAVVVKPTQPIIESKEREGVAVPVDYAGMLVFRVVNDRLSLIETAIGEGSNRHLASPAVSGFYDLLRCRD</sequence>
<name>A0ABP7L4M6_9SPHN</name>
<keyword evidence="2" id="KW-1185">Reference proteome</keyword>
<dbReference type="Proteomes" id="UP001500827">
    <property type="component" value="Unassembled WGS sequence"/>
</dbReference>
<gene>
    <name evidence="1" type="ORF">GCM10022276_12530</name>
</gene>
<comment type="caution">
    <text evidence="1">The sequence shown here is derived from an EMBL/GenBank/DDBJ whole genome shotgun (WGS) entry which is preliminary data.</text>
</comment>
<proteinExistence type="predicted"/>
<evidence type="ECO:0000313" key="1">
    <source>
        <dbReference type="EMBL" id="GAA3894914.1"/>
    </source>
</evidence>